<comment type="caution">
    <text evidence="1">The sequence shown here is derived from an EMBL/GenBank/DDBJ whole genome shotgun (WGS) entry which is preliminary data.</text>
</comment>
<dbReference type="Proteomes" id="UP000789920">
    <property type="component" value="Unassembled WGS sequence"/>
</dbReference>
<reference evidence="1" key="1">
    <citation type="submission" date="2021-06" db="EMBL/GenBank/DDBJ databases">
        <authorList>
            <person name="Kallberg Y."/>
            <person name="Tangrot J."/>
            <person name="Rosling A."/>
        </authorList>
    </citation>
    <scope>NUCLEOTIDE SEQUENCE</scope>
    <source>
        <strain evidence="1">MA461A</strain>
    </source>
</reference>
<keyword evidence="2" id="KW-1185">Reference proteome</keyword>
<feature type="non-terminal residue" evidence="1">
    <location>
        <position position="1"/>
    </location>
</feature>
<organism evidence="1 2">
    <name type="scientific">Racocetra persica</name>
    <dbReference type="NCBI Taxonomy" id="160502"/>
    <lineage>
        <taxon>Eukaryota</taxon>
        <taxon>Fungi</taxon>
        <taxon>Fungi incertae sedis</taxon>
        <taxon>Mucoromycota</taxon>
        <taxon>Glomeromycotina</taxon>
        <taxon>Glomeromycetes</taxon>
        <taxon>Diversisporales</taxon>
        <taxon>Gigasporaceae</taxon>
        <taxon>Racocetra</taxon>
    </lineage>
</organism>
<name>A0ACA9SAK1_9GLOM</name>
<proteinExistence type="predicted"/>
<evidence type="ECO:0000313" key="1">
    <source>
        <dbReference type="EMBL" id="CAG8832144.1"/>
    </source>
</evidence>
<feature type="non-terminal residue" evidence="1">
    <location>
        <position position="101"/>
    </location>
</feature>
<gene>
    <name evidence="1" type="ORF">RPERSI_LOCUS28361</name>
</gene>
<accession>A0ACA9SAK1</accession>
<dbReference type="EMBL" id="CAJVQC010102960">
    <property type="protein sequence ID" value="CAG8832144.1"/>
    <property type="molecule type" value="Genomic_DNA"/>
</dbReference>
<evidence type="ECO:0000313" key="2">
    <source>
        <dbReference type="Proteomes" id="UP000789920"/>
    </source>
</evidence>
<protein>
    <submittedName>
        <fullName evidence="1">12494_t:CDS:1</fullName>
    </submittedName>
</protein>
<sequence>PLGFSNYSISSIFGSKYTGTQFNEPTRNDSDDDDGKKSDVEVPFGTGARLLLHKQEEEEEITRHTVRAKLFRMDREHQWKERTVEMLKLNYPKDCEKSLQI</sequence>